<gene>
    <name evidence="1" type="ordered locus">Tlie_0530</name>
</gene>
<proteinExistence type="predicted"/>
<reference evidence="2" key="1">
    <citation type="submission" date="2011-10" db="EMBL/GenBank/DDBJ databases">
        <title>The complete genome of chromosome of Thermovirga lienii DSM 17291.</title>
        <authorList>
            <consortium name="US DOE Joint Genome Institute (JGI-PGF)"/>
            <person name="Lucas S."/>
            <person name="Copeland A."/>
            <person name="Lapidus A."/>
            <person name="Glavina del Rio T."/>
            <person name="Dalin E."/>
            <person name="Tice H."/>
            <person name="Bruce D."/>
            <person name="Goodwin L."/>
            <person name="Pitluck S."/>
            <person name="Peters L."/>
            <person name="Mikhailova N."/>
            <person name="Saunders E."/>
            <person name="Kyrpides N."/>
            <person name="Mavromatis K."/>
            <person name="Ivanova N."/>
            <person name="Last F.I."/>
            <person name="Brettin T."/>
            <person name="Detter J.C."/>
            <person name="Han C."/>
            <person name="Larimer F."/>
            <person name="Land M."/>
            <person name="Hauser L."/>
            <person name="Markowitz V."/>
            <person name="Cheng J.-F."/>
            <person name="Hugenholtz P."/>
            <person name="Woyke T."/>
            <person name="Wu D."/>
            <person name="Spring S."/>
            <person name="Schroeder M."/>
            <person name="Brambilla E.-M."/>
            <person name="Klenk H.-P."/>
            <person name="Eisen J.A."/>
        </authorList>
    </citation>
    <scope>NUCLEOTIDE SEQUENCE [LARGE SCALE GENOMIC DNA]</scope>
    <source>
        <strain evidence="2">ATCC BAA-1197 / DSM 17291 / Cas60314</strain>
    </source>
</reference>
<dbReference type="AlphaFoldDB" id="G7V8A3"/>
<reference evidence="1 2" key="2">
    <citation type="journal article" date="2012" name="Stand. Genomic Sci.">
        <title>Genome sequence of the moderately thermophilic, amino-acid-degrading and sulfur-reducing bacterium Thermovirga lienii type strain (Cas60314(T)).</title>
        <authorList>
            <person name="Goker M."/>
            <person name="Saunders E."/>
            <person name="Lapidus A."/>
            <person name="Nolan M."/>
            <person name="Lucas S."/>
            <person name="Hammon N."/>
            <person name="Deshpande S."/>
            <person name="Cheng J.F."/>
            <person name="Han C."/>
            <person name="Tapia R."/>
            <person name="Goodwin L.A."/>
            <person name="Pitluck S."/>
            <person name="Liolios K."/>
            <person name="Mavromatis K."/>
            <person name="Pagani I."/>
            <person name="Ivanova N."/>
            <person name="Mikhailova N."/>
            <person name="Pati A."/>
            <person name="Chen A."/>
            <person name="Palaniappan K."/>
            <person name="Land M."/>
            <person name="Chang Y.J."/>
            <person name="Jeffries C.D."/>
            <person name="Brambilla E.M."/>
            <person name="Rohde M."/>
            <person name="Spring S."/>
            <person name="Detter J.C."/>
            <person name="Woyke T."/>
            <person name="Bristow J."/>
            <person name="Eisen J.A."/>
            <person name="Markowitz V."/>
            <person name="Hugenholtz P."/>
            <person name="Kyrpides N.C."/>
            <person name="Klenk H.P."/>
        </authorList>
    </citation>
    <scope>NUCLEOTIDE SEQUENCE [LARGE SCALE GENOMIC DNA]</scope>
    <source>
        <strain evidence="2">ATCC BAA-1197 / DSM 17291 / Cas60314</strain>
    </source>
</reference>
<keyword evidence="2" id="KW-1185">Reference proteome</keyword>
<accession>G7V8A3</accession>
<dbReference type="KEGG" id="tli:Tlie_0530"/>
<dbReference type="HOGENOM" id="CLU_2453633_0_0_0"/>
<protein>
    <submittedName>
        <fullName evidence="1">Uncharacterized protein</fullName>
    </submittedName>
</protein>
<evidence type="ECO:0000313" key="2">
    <source>
        <dbReference type="Proteomes" id="UP000005868"/>
    </source>
</evidence>
<name>G7V8A3_THELD</name>
<dbReference type="EMBL" id="CP003096">
    <property type="protein sequence ID" value="AER66265.1"/>
    <property type="molecule type" value="Genomic_DNA"/>
</dbReference>
<sequence length="89" mass="10136">MAVRFINEHERRFFTEEALSLAYSMFAEKLFPDHIVEAVMTEAVRWGCDGYTVDEALLSSILWAICEKPSRGMDVQGVLGHNSNKIRLS</sequence>
<organism evidence="1 2">
    <name type="scientific">Thermovirga lienii (strain ATCC BAA-1197 / DSM 17291 / Cas60314)</name>
    <dbReference type="NCBI Taxonomy" id="580340"/>
    <lineage>
        <taxon>Bacteria</taxon>
        <taxon>Thermotogati</taxon>
        <taxon>Synergistota</taxon>
        <taxon>Synergistia</taxon>
        <taxon>Synergistales</taxon>
        <taxon>Thermovirgaceae</taxon>
        <taxon>Thermovirga</taxon>
    </lineage>
</organism>
<dbReference type="Proteomes" id="UP000005868">
    <property type="component" value="Chromosome"/>
</dbReference>
<evidence type="ECO:0000313" key="1">
    <source>
        <dbReference type="EMBL" id="AER66265.1"/>
    </source>
</evidence>
<dbReference type="STRING" id="580340.Tlie_0530"/>